<organism evidence="3 4">
    <name type="scientific">Rhodococcoides corynebacterioides</name>
    <dbReference type="NCBI Taxonomy" id="53972"/>
    <lineage>
        <taxon>Bacteria</taxon>
        <taxon>Bacillati</taxon>
        <taxon>Actinomycetota</taxon>
        <taxon>Actinomycetes</taxon>
        <taxon>Mycobacteriales</taxon>
        <taxon>Nocardiaceae</taxon>
        <taxon>Rhodococcoides</taxon>
    </lineage>
</organism>
<proteinExistence type="predicted"/>
<gene>
    <name evidence="3" type="ORF">JOE42_001450</name>
</gene>
<accession>A0ABS2KS84</accession>
<dbReference type="Gene3D" id="3.40.50.11290">
    <property type="match status" value="1"/>
</dbReference>
<sequence>MQQGDATSPVLAAYLDEIRPDGHDDLVENPVDGGPRLRDRWAALVGVEDVSPSDLAAAQLRVGRLVDDSGITYNDTADASSESASSTQSGARWELDVVPTVVSAPDWDRLEAGMLQRSRILDAVLTDLYGERTLIRRGLLPPEIVFRHRGYLRAAHGITIPGPHQLFFHAADIARCTDGEFRVLSDRTQAPSGAGYALADRSIVARAVPAVFGRVAPRPASTYVGAMRVALVEVAPAAAENPLVVVLSPGVWSETAFDQAHLASVLGFPLVESADLVVRDGALWMRSLGTLRRVDVVVRRVDDDYVDPLDLRPESRLGVVGLLEVARRGAVTVVNTIGSGVLENAALFGRLPELGRALLGEEPLLDSVPAFWAGDPQGLSHIVSRIGSLVVYAIGSHESVVGPALSMRERDELVRRIGADPTGWAARAIPDLATSPVGPVGHRRHDAAVLPRPVGIRLFDVAGRRGYTPMTGGLAQVLVTDPPSEPMATTAAKDVWVLAERRVRSDQPDVSSVVDAPRPMGGRRPRVIDSVSTPRVLDDLYWMGRYGERAEATARLLVAANQMVRDHRGETPFGAQARSDTDAALAVVLDAVTSVTATAPGFRAATTRSDLLAEFRSLTVRTRRTGSLAHAVAALQTCARAVRDQLGEDTWAVFNRLDTALAECGASPVSDEAGLWSTQSRVVGSMLAVAGLSAESMVHDPGWFLMDTGKRIERALQITALLAETVGTARPPAVEQAVLGAVLNAADSSVTYRRRYRGAPEVGAVAELVLFDGGNPRSVIHSVERAAVNLASLPGSTGTSRTDRALERIVATLRRVDPSDLEDVDATGTRSEFDDVVRSVHTDLLDLSESITAAHLTLPGGTQPLWGRGGGRVLS</sequence>
<comment type="caution">
    <text evidence="3">The sequence shown here is derived from an EMBL/GenBank/DDBJ whole genome shotgun (WGS) entry which is preliminary data.</text>
</comment>
<feature type="domain" description="Circularly permuted ATP-grasp type 2" evidence="2">
    <location>
        <begin position="99"/>
        <end position="477"/>
    </location>
</feature>
<dbReference type="SUPFAM" id="SSF56059">
    <property type="entry name" value="Glutathione synthetase ATP-binding domain-like"/>
    <property type="match status" value="1"/>
</dbReference>
<dbReference type="Proteomes" id="UP000703038">
    <property type="component" value="Unassembled WGS sequence"/>
</dbReference>
<evidence type="ECO:0000259" key="1">
    <source>
        <dbReference type="Pfam" id="PF04168"/>
    </source>
</evidence>
<dbReference type="Pfam" id="PF04168">
    <property type="entry name" value="Alpha-E"/>
    <property type="match status" value="1"/>
</dbReference>
<dbReference type="Pfam" id="PF14403">
    <property type="entry name" value="CP_ATPgrasp_2"/>
    <property type="match status" value="1"/>
</dbReference>
<evidence type="ECO:0000259" key="2">
    <source>
        <dbReference type="Pfam" id="PF14403"/>
    </source>
</evidence>
<reference evidence="3 4" key="1">
    <citation type="submission" date="2021-01" db="EMBL/GenBank/DDBJ databases">
        <title>Genomics of switchgrass bacterial isolates.</title>
        <authorList>
            <person name="Shade A."/>
        </authorList>
    </citation>
    <scope>NUCLEOTIDE SEQUENCE [LARGE SCALE GENOMIC DNA]</scope>
    <source>
        <strain evidence="3 4">PvP111</strain>
    </source>
</reference>
<dbReference type="EMBL" id="JAFBBK010000001">
    <property type="protein sequence ID" value="MBM7414717.1"/>
    <property type="molecule type" value="Genomic_DNA"/>
</dbReference>
<keyword evidence="4" id="KW-1185">Reference proteome</keyword>
<name>A0ABS2KS84_9NOCA</name>
<dbReference type="PANTHER" id="PTHR34595:SF2">
    <property type="entry name" value="BLR2978 PROTEIN"/>
    <property type="match status" value="1"/>
</dbReference>
<dbReference type="InterPro" id="IPR051680">
    <property type="entry name" value="ATP-dep_Glu-Cys_Ligase-2"/>
</dbReference>
<feature type="domain" description="DUF403" evidence="1">
    <location>
        <begin position="534"/>
        <end position="855"/>
    </location>
</feature>
<evidence type="ECO:0000313" key="3">
    <source>
        <dbReference type="EMBL" id="MBM7414717.1"/>
    </source>
</evidence>
<dbReference type="RefSeq" id="WP_204867564.1">
    <property type="nucleotide sequence ID" value="NZ_JAFBBK010000001.1"/>
</dbReference>
<protein>
    <submittedName>
        <fullName evidence="3">Circularly permuted ATP-grasp superfamily protein/putative alpha-E superfamily protein</fullName>
    </submittedName>
</protein>
<dbReference type="PANTHER" id="PTHR34595">
    <property type="entry name" value="BLR5612 PROTEIN"/>
    <property type="match status" value="1"/>
</dbReference>
<dbReference type="InterPro" id="IPR025841">
    <property type="entry name" value="CP_ATPgrasp_2"/>
</dbReference>
<dbReference type="InterPro" id="IPR007296">
    <property type="entry name" value="DUF403"/>
</dbReference>
<evidence type="ECO:0000313" key="4">
    <source>
        <dbReference type="Proteomes" id="UP000703038"/>
    </source>
</evidence>